<dbReference type="Gene3D" id="3.40.50.10140">
    <property type="entry name" value="Toll/interleukin-1 receptor homology (TIR) domain"/>
    <property type="match status" value="1"/>
</dbReference>
<dbReference type="InterPro" id="IPR046946">
    <property type="entry name" value="TCAM1/2"/>
</dbReference>
<reference evidence="9 10" key="1">
    <citation type="submission" date="2019-01" db="EMBL/GenBank/DDBJ databases">
        <title>A chromosome-scale genome assembly of the yellow perch, Perca flavescens.</title>
        <authorList>
            <person name="Feron R."/>
            <person name="Morvezen R."/>
            <person name="Bestin A."/>
            <person name="Haffray P."/>
            <person name="Klopp C."/>
            <person name="Zahm M."/>
            <person name="Cabau C."/>
            <person name="Roques C."/>
            <person name="Donnadieu C."/>
            <person name="Bouchez O."/>
            <person name="Christie M."/>
            <person name="Larson W."/>
            <person name="Guiguen Y."/>
        </authorList>
    </citation>
    <scope>NUCLEOTIDE SEQUENCE [LARGE SCALE GENOMIC DNA]</scope>
    <source>
        <strain evidence="9">YP-PL-M2</strain>
        <tissue evidence="9">Blood</tissue>
    </source>
</reference>
<dbReference type="GO" id="GO:0035666">
    <property type="term" value="P:TRIF-dependent toll-like receptor signaling pathway"/>
    <property type="evidence" value="ECO:0007669"/>
    <property type="project" value="InterPro"/>
</dbReference>
<dbReference type="GO" id="GO:0043123">
    <property type="term" value="P:positive regulation of canonical NF-kappaB signal transduction"/>
    <property type="evidence" value="ECO:0007669"/>
    <property type="project" value="TreeGrafter"/>
</dbReference>
<sequence>MNQGGQENQGTGLRDVLDILVKAPPQQLLSLTFKLGESPEENIVHALCLILLQKEERALNKLQMLKDNYLANHLAEKWQMSGGKFEDFADHCGHFQEFKGEFLALLARLFKVLSEQRLCGQPLRNLAYKRALSRDIQKTSKCKDLEYDLLREEAKNVCGPQFAELICSPKDLKSGSYHDPLSSLGEGNPTLKMTLSQEQSERAHSLPSPLQTTSPIPSYPTHLEISIPPTASFQDDKITSDKSKLNNSVLVGERDAKNALGQSHTSQPKSSEPPMFGAKKHSKMDGTLAAEGSKSDSLITRWETLNRTTKPTAEPNFALPTATTFLPPKMPVPNEMHESKDAEEEEKPTFYPFVILHAPEDEDVAESMRERLETLMRVEGEGATFSGDFAEPGKSTLRCVEDAINNSAFTLLLLTCNFNTRMLEMETDSALINSMNKKHKYNTVIPLLPLKNCMPRESIPLVLQTLTPLRENSSFERQLNKFLSPVKIKNQRKIWTAEQTVKMQLERQERLKNLNQYQKQLIKECSTAQLLEKENLSLLMAQKLIFNPIVPPEQDGGDSSVRWQQHQQPNIHIENARYIMIGNDSQMTVDFGGGADKEDSIHREEEQ</sequence>
<dbReference type="InterPro" id="IPR040886">
    <property type="entry name" value="TRIF_N"/>
</dbReference>
<keyword evidence="6" id="KW-0395">Inflammatory response</keyword>
<feature type="region of interest" description="Disordered" evidence="7">
    <location>
        <begin position="195"/>
        <end position="226"/>
    </location>
</feature>
<keyword evidence="2" id="KW-0963">Cytoplasm</keyword>
<comment type="subcellular location">
    <subcellularLocation>
        <location evidence="1">Cytoplasm</location>
    </subcellularLocation>
</comment>
<dbReference type="SUPFAM" id="SSF52200">
    <property type="entry name" value="Toll/Interleukin receptor TIR domain"/>
    <property type="match status" value="1"/>
</dbReference>
<feature type="region of interest" description="Disordered" evidence="7">
    <location>
        <begin position="256"/>
        <end position="294"/>
    </location>
</feature>
<feature type="region of interest" description="Disordered" evidence="7">
    <location>
        <begin position="311"/>
        <end position="330"/>
    </location>
</feature>
<keyword evidence="5" id="KW-0391">Immunity</keyword>
<proteinExistence type="predicted"/>
<accession>A0A484CPK8</accession>
<evidence type="ECO:0000256" key="1">
    <source>
        <dbReference type="ARBA" id="ARBA00004496"/>
    </source>
</evidence>
<dbReference type="GO" id="GO:0005768">
    <property type="term" value="C:endosome"/>
    <property type="evidence" value="ECO:0007669"/>
    <property type="project" value="TreeGrafter"/>
</dbReference>
<dbReference type="PANTHER" id="PTHR47230">
    <property type="entry name" value="TIR DOMAIN-CONTAINING ADAPTER MOLECULE 1"/>
    <property type="match status" value="1"/>
</dbReference>
<evidence type="ECO:0000256" key="6">
    <source>
        <dbReference type="ARBA" id="ARBA00023198"/>
    </source>
</evidence>
<feature type="domain" description="TIR" evidence="8">
    <location>
        <begin position="349"/>
        <end position="483"/>
    </location>
</feature>
<evidence type="ECO:0000256" key="7">
    <source>
        <dbReference type="SAM" id="MobiDB-lite"/>
    </source>
</evidence>
<evidence type="ECO:0000256" key="5">
    <source>
        <dbReference type="ARBA" id="ARBA00022859"/>
    </source>
</evidence>
<dbReference type="Gene3D" id="1.25.40.780">
    <property type="match status" value="1"/>
</dbReference>
<dbReference type="Proteomes" id="UP000295070">
    <property type="component" value="Chromosome 12"/>
</dbReference>
<dbReference type="STRING" id="8167.A0A484CPK8"/>
<keyword evidence="4" id="KW-0399">Innate immunity</keyword>
<organism evidence="9 10">
    <name type="scientific">Perca flavescens</name>
    <name type="common">American yellow perch</name>
    <name type="synonym">Morone flavescens</name>
    <dbReference type="NCBI Taxonomy" id="8167"/>
    <lineage>
        <taxon>Eukaryota</taxon>
        <taxon>Metazoa</taxon>
        <taxon>Chordata</taxon>
        <taxon>Craniata</taxon>
        <taxon>Vertebrata</taxon>
        <taxon>Euteleostomi</taxon>
        <taxon>Actinopterygii</taxon>
        <taxon>Neopterygii</taxon>
        <taxon>Teleostei</taxon>
        <taxon>Neoteleostei</taxon>
        <taxon>Acanthomorphata</taxon>
        <taxon>Eupercaria</taxon>
        <taxon>Perciformes</taxon>
        <taxon>Percoidei</taxon>
        <taxon>Percidae</taxon>
        <taxon>Percinae</taxon>
        <taxon>Perca</taxon>
    </lineage>
</organism>
<dbReference type="AlphaFoldDB" id="A0A484CPK8"/>
<dbReference type="PANTHER" id="PTHR47230:SF1">
    <property type="entry name" value="TIR DOMAIN-CONTAINING ADAPTER MOLECULE 1"/>
    <property type="match status" value="1"/>
</dbReference>
<dbReference type="InterPro" id="IPR000157">
    <property type="entry name" value="TIR_dom"/>
</dbReference>
<name>A0A484CPK8_PERFV</name>
<dbReference type="InterPro" id="IPR035897">
    <property type="entry name" value="Toll_tir_struct_dom_sf"/>
</dbReference>
<keyword evidence="3" id="KW-0597">Phosphoprotein</keyword>
<gene>
    <name evidence="9" type="ORF">EPR50_G00123170</name>
</gene>
<dbReference type="PROSITE" id="PS50104">
    <property type="entry name" value="TIR"/>
    <property type="match status" value="1"/>
</dbReference>
<evidence type="ECO:0000256" key="4">
    <source>
        <dbReference type="ARBA" id="ARBA00022588"/>
    </source>
</evidence>
<dbReference type="GO" id="GO:0035591">
    <property type="term" value="F:signaling adaptor activity"/>
    <property type="evidence" value="ECO:0007669"/>
    <property type="project" value="TreeGrafter"/>
</dbReference>
<feature type="compositionally biased region" description="Polar residues" evidence="7">
    <location>
        <begin position="260"/>
        <end position="270"/>
    </location>
</feature>
<keyword evidence="10" id="KW-1185">Reference proteome</keyword>
<dbReference type="GO" id="GO:0045087">
    <property type="term" value="P:innate immune response"/>
    <property type="evidence" value="ECO:0007669"/>
    <property type="project" value="UniProtKB-KW"/>
</dbReference>
<evidence type="ECO:0000256" key="2">
    <source>
        <dbReference type="ARBA" id="ARBA00022490"/>
    </source>
</evidence>
<evidence type="ECO:0000259" key="8">
    <source>
        <dbReference type="PROSITE" id="PS50104"/>
    </source>
</evidence>
<evidence type="ECO:0000313" key="9">
    <source>
        <dbReference type="EMBL" id="TDH05507.1"/>
    </source>
</evidence>
<dbReference type="Pfam" id="PF17798">
    <property type="entry name" value="TRIF-NTD"/>
    <property type="match status" value="1"/>
</dbReference>
<dbReference type="EMBL" id="SCKG01000012">
    <property type="protein sequence ID" value="TDH05507.1"/>
    <property type="molecule type" value="Genomic_DNA"/>
</dbReference>
<evidence type="ECO:0000313" key="10">
    <source>
        <dbReference type="Proteomes" id="UP000295070"/>
    </source>
</evidence>
<evidence type="ECO:0000256" key="3">
    <source>
        <dbReference type="ARBA" id="ARBA00022553"/>
    </source>
</evidence>
<comment type="caution">
    <text evidence="9">The sequence shown here is derived from an EMBL/GenBank/DDBJ whole genome shotgun (WGS) entry which is preliminary data.</text>
</comment>
<protein>
    <recommendedName>
        <fullName evidence="8">TIR domain-containing protein</fullName>
    </recommendedName>
</protein>
<dbReference type="GO" id="GO:0032481">
    <property type="term" value="P:positive regulation of type I interferon production"/>
    <property type="evidence" value="ECO:0007669"/>
    <property type="project" value="TreeGrafter"/>
</dbReference>
<dbReference type="GO" id="GO:0006954">
    <property type="term" value="P:inflammatory response"/>
    <property type="evidence" value="ECO:0007669"/>
    <property type="project" value="UniProtKB-KW"/>
</dbReference>